<dbReference type="RefSeq" id="WP_044432615.1">
    <property type="nucleotide sequence ID" value="NZ_BJYZ01000014.1"/>
</dbReference>
<organism evidence="1 2">
    <name type="scientific">Skermanella aerolata</name>
    <dbReference type="NCBI Taxonomy" id="393310"/>
    <lineage>
        <taxon>Bacteria</taxon>
        <taxon>Pseudomonadati</taxon>
        <taxon>Pseudomonadota</taxon>
        <taxon>Alphaproteobacteria</taxon>
        <taxon>Rhodospirillales</taxon>
        <taxon>Azospirillaceae</taxon>
        <taxon>Skermanella</taxon>
    </lineage>
</organism>
<evidence type="ECO:0000313" key="1">
    <source>
        <dbReference type="EMBL" id="GEO39167.1"/>
    </source>
</evidence>
<dbReference type="EMBL" id="BJYZ01000014">
    <property type="protein sequence ID" value="GEO39167.1"/>
    <property type="molecule type" value="Genomic_DNA"/>
</dbReference>
<dbReference type="Gene3D" id="3.60.20.10">
    <property type="entry name" value="Glutamine Phosphoribosylpyrophosphate, subunit 1, domain 1"/>
    <property type="match status" value="1"/>
</dbReference>
<dbReference type="InterPro" id="IPR029055">
    <property type="entry name" value="Ntn_hydrolases_N"/>
</dbReference>
<protein>
    <submittedName>
        <fullName evidence="1">Pilus assembly protein</fullName>
    </submittedName>
</protein>
<gene>
    <name evidence="1" type="ORF">SAE02_33150</name>
</gene>
<dbReference type="PANTHER" id="PTHR39328">
    <property type="entry name" value="BLL2871 PROTEIN"/>
    <property type="match status" value="1"/>
</dbReference>
<name>A0A512DRU6_9PROT</name>
<dbReference type="InterPro" id="IPR010430">
    <property type="entry name" value="DUF1028"/>
</dbReference>
<proteinExistence type="predicted"/>
<comment type="caution">
    <text evidence="1">The sequence shown here is derived from an EMBL/GenBank/DDBJ whole genome shotgun (WGS) entry which is preliminary data.</text>
</comment>
<dbReference type="Proteomes" id="UP000321523">
    <property type="component" value="Unassembled WGS sequence"/>
</dbReference>
<evidence type="ECO:0000313" key="2">
    <source>
        <dbReference type="Proteomes" id="UP000321523"/>
    </source>
</evidence>
<dbReference type="SUPFAM" id="SSF56235">
    <property type="entry name" value="N-terminal nucleophile aminohydrolases (Ntn hydrolases)"/>
    <property type="match status" value="1"/>
</dbReference>
<dbReference type="PANTHER" id="PTHR39328:SF1">
    <property type="entry name" value="BLL2871 PROTEIN"/>
    <property type="match status" value="1"/>
</dbReference>
<dbReference type="AlphaFoldDB" id="A0A512DRU6"/>
<sequence length="251" mass="25822">MSPTRSIEANTFSIVARCASTGESGVAVASAVPAVGSICPFLRAGVGAVSTQSWVNPYLAVRILDAMQAGSDAQSALDKALAEDGEANLRQVGVVDASGGSASWTGADCTPWHGEAKGRDFAAQGNMLTGAPVIAAMAETFQRTAGQPLEDRLMACLEAAQAAGGDKRGRQSAALVVFGAEAYAKLDVRVDEDPDPIPRLRRTFDVAKAQLLPFIAGMPKRDGGSAFPPEVMDLLLLSPPDRPAGGGSAKP</sequence>
<dbReference type="Pfam" id="PF06267">
    <property type="entry name" value="DUF1028"/>
    <property type="match status" value="1"/>
</dbReference>
<reference evidence="1 2" key="1">
    <citation type="submission" date="2019-07" db="EMBL/GenBank/DDBJ databases">
        <title>Whole genome shotgun sequence of Skermanella aerolata NBRC 106429.</title>
        <authorList>
            <person name="Hosoyama A."/>
            <person name="Uohara A."/>
            <person name="Ohji S."/>
            <person name="Ichikawa N."/>
        </authorList>
    </citation>
    <scope>NUCLEOTIDE SEQUENCE [LARGE SCALE GENOMIC DNA]</scope>
    <source>
        <strain evidence="1 2">NBRC 106429</strain>
    </source>
</reference>
<dbReference type="OrthoDB" id="9790012at2"/>
<accession>A0A512DRU6</accession>
<keyword evidence="2" id="KW-1185">Reference proteome</keyword>